<dbReference type="RefSeq" id="WP_003847549.1">
    <property type="nucleotide sequence ID" value="NZ_BQKK01000003.1"/>
</dbReference>
<feature type="binding site" evidence="4">
    <location>
        <begin position="287"/>
        <end position="292"/>
    </location>
    <ligand>
        <name>acetyl-CoA</name>
        <dbReference type="ChEBI" id="CHEBI:57288"/>
        <label>2</label>
    </ligand>
</feature>
<dbReference type="HAMAP" id="MF_01698">
    <property type="entry name" value="MshD"/>
    <property type="match status" value="1"/>
</dbReference>
<dbReference type="GO" id="GO:0035447">
    <property type="term" value="F:mycothiol synthase activity"/>
    <property type="evidence" value="ECO:0007669"/>
    <property type="project" value="UniProtKB-UniRule"/>
</dbReference>
<feature type="binding site" evidence="4">
    <location>
        <position position="244"/>
    </location>
    <ligand>
        <name>1D-myo-inositol 2-(L-cysteinylamino)-2-deoxy-alpha-D-glucopyranoside</name>
        <dbReference type="ChEBI" id="CHEBI:58887"/>
    </ligand>
</feature>
<dbReference type="Gene3D" id="3.40.630.30">
    <property type="match status" value="1"/>
</dbReference>
<organism evidence="6 7">
    <name type="scientific">Corynebacterium ammoniagenes</name>
    <name type="common">Brevibacterium ammoniagenes</name>
    <dbReference type="NCBI Taxonomy" id="1697"/>
    <lineage>
        <taxon>Bacteria</taxon>
        <taxon>Bacillati</taxon>
        <taxon>Actinomycetota</taxon>
        <taxon>Actinomycetes</taxon>
        <taxon>Mycobacteriales</taxon>
        <taxon>Corynebacteriaceae</taxon>
        <taxon>Corynebacterium</taxon>
    </lineage>
</organism>
<dbReference type="InterPro" id="IPR000182">
    <property type="entry name" value="GNAT_dom"/>
</dbReference>
<dbReference type="SUPFAM" id="SSF55729">
    <property type="entry name" value="Acyl-CoA N-acyltransferases (Nat)"/>
    <property type="match status" value="1"/>
</dbReference>
<evidence type="ECO:0000313" key="7">
    <source>
        <dbReference type="Proteomes" id="UP001054925"/>
    </source>
</evidence>
<feature type="binding site" evidence="4">
    <location>
        <position position="38"/>
    </location>
    <ligand>
        <name>1D-myo-inositol 2-(L-cysteinylamino)-2-deoxy-alpha-D-glucopyranoside</name>
        <dbReference type="ChEBI" id="CHEBI:58887"/>
    </ligand>
</feature>
<dbReference type="EMBL" id="BQKK01000003">
    <property type="protein sequence ID" value="GJN43046.1"/>
    <property type="molecule type" value="Genomic_DNA"/>
</dbReference>
<dbReference type="GO" id="GO:0008999">
    <property type="term" value="F:protein-N-terminal-alanine acetyltransferase activity"/>
    <property type="evidence" value="ECO:0007669"/>
    <property type="project" value="TreeGrafter"/>
</dbReference>
<feature type="binding site" evidence="4">
    <location>
        <begin position="75"/>
        <end position="77"/>
    </location>
    <ligand>
        <name>acetyl-CoA</name>
        <dbReference type="ChEBI" id="CHEBI:57288"/>
        <label>1</label>
    </ligand>
</feature>
<evidence type="ECO:0000256" key="4">
    <source>
        <dbReference type="HAMAP-Rule" id="MF_01698"/>
    </source>
</evidence>
<dbReference type="PANTHER" id="PTHR43617:SF31">
    <property type="entry name" value="MYCOTHIOL ACETYLTRANSFERASE"/>
    <property type="match status" value="1"/>
</dbReference>
<keyword evidence="1 4" id="KW-0808">Transferase</keyword>
<dbReference type="GO" id="GO:0010125">
    <property type="term" value="P:mycothiol biosynthetic process"/>
    <property type="evidence" value="ECO:0007669"/>
    <property type="project" value="UniProtKB-UniRule"/>
</dbReference>
<feature type="binding site" evidence="4">
    <location>
        <position position="233"/>
    </location>
    <ligand>
        <name>1D-myo-inositol 2-(L-cysteinylamino)-2-deoxy-alpha-D-glucopyranoside</name>
        <dbReference type="ChEBI" id="CHEBI:58887"/>
    </ligand>
</feature>
<evidence type="ECO:0000259" key="5">
    <source>
        <dbReference type="PROSITE" id="PS51186"/>
    </source>
</evidence>
<comment type="catalytic activity">
    <reaction evidence="4">
        <text>1D-myo-inositol 2-(L-cysteinylamino)-2-deoxy-alpha-D-glucopyranoside + acetyl-CoA = mycothiol + CoA + H(+)</text>
        <dbReference type="Rhea" id="RHEA:26172"/>
        <dbReference type="ChEBI" id="CHEBI:15378"/>
        <dbReference type="ChEBI" id="CHEBI:16768"/>
        <dbReference type="ChEBI" id="CHEBI:57287"/>
        <dbReference type="ChEBI" id="CHEBI:57288"/>
        <dbReference type="ChEBI" id="CHEBI:58887"/>
        <dbReference type="EC" id="2.3.1.189"/>
    </reaction>
</comment>
<comment type="function">
    <text evidence="4">Catalyzes the transfer of acetyl from acetyl-CoA to desacetylmycothiol (Cys-GlcN-Ins) to form mycothiol.</text>
</comment>
<comment type="similarity">
    <text evidence="4">Belongs to the acetyltransferase family. MshD subfamily.</text>
</comment>
<dbReference type="InterPro" id="IPR017813">
    <property type="entry name" value="Mycothiol_AcTrfase"/>
</dbReference>
<accession>A0AAV5G6Y9</accession>
<feature type="binding site" evidence="4">
    <location>
        <position position="178"/>
    </location>
    <ligand>
        <name>1D-myo-inositol 2-(L-cysteinylamino)-2-deoxy-alpha-D-glucopyranoside</name>
        <dbReference type="ChEBI" id="CHEBI:58887"/>
    </ligand>
</feature>
<dbReference type="CDD" id="cd04301">
    <property type="entry name" value="NAT_SF"/>
    <property type="match status" value="1"/>
</dbReference>
<reference evidence="6" key="1">
    <citation type="submission" date="2021-12" db="EMBL/GenBank/DDBJ databases">
        <title>Draft genome sequence of Corynebacterium ammoniagenes strain T-723.</title>
        <authorList>
            <person name="Matsuzawa M."/>
            <person name="Hiratani M."/>
            <person name="Abe I."/>
            <person name="Tsuji Y."/>
            <person name="Nakamura J."/>
        </authorList>
    </citation>
    <scope>NUCLEOTIDE SEQUENCE</scope>
    <source>
        <strain evidence="6">T-723</strain>
    </source>
</reference>
<keyword evidence="3 4" id="KW-0012">Acyltransferase</keyword>
<protein>
    <recommendedName>
        <fullName evidence="4">Mycothiol acetyltransferase</fullName>
        <shortName evidence="4">MSH acetyltransferase</shortName>
        <ecNumber evidence="4">2.3.1.189</ecNumber>
    </recommendedName>
    <alternativeName>
        <fullName evidence="4">Mycothiol synthase</fullName>
    </alternativeName>
</protein>
<sequence>MTFNVQNITIANHPELAAAVETAAQETGKHDGIDPFSEQFLLGLRDERLNHQHWFIESDGKVEAVAASDGSSAELFVVPGARQEGRGTALFDAVAPTPVWAHGNFAGAQALAKAKDLRITRHLLVMAIEGEALKTAAQKPDTELLVANYTQSVERFGKEHVDQQWLKANNEAFSWHPEQGGWDMERLHRGMEPAWFDEKDVIFFWDVPANAEETTKESTEKTLPNMAGFHWTKWHDETEEGFGEVYVVGLADAYRGRRLGGPLLNAGLARMAEKGADRVILYVEADNGPAVKAYERLGFEIAENHVVYETSDIPGKD</sequence>
<dbReference type="EC" id="2.3.1.189" evidence="4"/>
<dbReference type="Proteomes" id="UP001054925">
    <property type="component" value="Unassembled WGS sequence"/>
</dbReference>
<dbReference type="PANTHER" id="PTHR43617">
    <property type="entry name" value="L-AMINO ACID N-ACETYLTRANSFERASE"/>
    <property type="match status" value="1"/>
</dbReference>
<gene>
    <name evidence="4 6" type="primary">mshD</name>
    <name evidence="6" type="ORF">CAT723_15250</name>
</gene>
<feature type="domain" description="N-acetyltransferase" evidence="5">
    <location>
        <begin position="191"/>
        <end position="317"/>
    </location>
</feature>
<dbReference type="PROSITE" id="PS51186">
    <property type="entry name" value="GNAT"/>
    <property type="match status" value="1"/>
</dbReference>
<keyword evidence="2 4" id="KW-0677">Repeat</keyword>
<comment type="subunit">
    <text evidence="4">Monomer.</text>
</comment>
<name>A0AAV5G6Y9_CORAM</name>
<feature type="binding site" evidence="4">
    <location>
        <position position="282"/>
    </location>
    <ligand>
        <name>1D-myo-inositol 2-(L-cysteinylamino)-2-deoxy-alpha-D-glucopyranoside</name>
        <dbReference type="ChEBI" id="CHEBI:58887"/>
    </ligand>
</feature>
<feature type="binding site" evidence="4">
    <location>
        <begin position="248"/>
        <end position="250"/>
    </location>
    <ligand>
        <name>acetyl-CoA</name>
        <dbReference type="ChEBI" id="CHEBI:57288"/>
        <label>2</label>
    </ligand>
</feature>
<dbReference type="InterPro" id="IPR016181">
    <property type="entry name" value="Acyl_CoA_acyltransferase"/>
</dbReference>
<dbReference type="NCBIfam" id="TIGR03448">
    <property type="entry name" value="mycothiol_MshD"/>
    <property type="match status" value="1"/>
</dbReference>
<dbReference type="AlphaFoldDB" id="A0AAV5G6Y9"/>
<proteinExistence type="inferred from homology"/>
<evidence type="ECO:0000256" key="2">
    <source>
        <dbReference type="ARBA" id="ARBA00022737"/>
    </source>
</evidence>
<evidence type="ECO:0000313" key="6">
    <source>
        <dbReference type="EMBL" id="GJN43046.1"/>
    </source>
</evidence>
<comment type="caution">
    <text evidence="6">The sequence shown here is derived from an EMBL/GenBank/DDBJ whole genome shotgun (WGS) entry which is preliminary data.</text>
</comment>
<dbReference type="Pfam" id="PF00583">
    <property type="entry name" value="Acetyltransf_1"/>
    <property type="match status" value="1"/>
</dbReference>
<dbReference type="InterPro" id="IPR050276">
    <property type="entry name" value="MshD_Acetyltransferase"/>
</dbReference>
<comment type="caution">
    <text evidence="4">Lacks conserved residue(s) required for the propagation of feature annotation.</text>
</comment>
<evidence type="ECO:0000256" key="1">
    <source>
        <dbReference type="ARBA" id="ARBA00022679"/>
    </source>
</evidence>
<evidence type="ECO:0000256" key="3">
    <source>
        <dbReference type="ARBA" id="ARBA00023315"/>
    </source>
</evidence>